<accession>A0A2H3ITG1</accession>
<proteinExistence type="predicted"/>
<dbReference type="AlphaFoldDB" id="A0A2H3ITG1"/>
<protein>
    <submittedName>
        <fullName evidence="1">Uncharacterized protein</fullName>
    </submittedName>
</protein>
<gene>
    <name evidence="1" type="ORF">WOLCODRAFT_14611</name>
</gene>
<dbReference type="EMBL" id="KB467831">
    <property type="protein sequence ID" value="PCH33272.1"/>
    <property type="molecule type" value="Genomic_DNA"/>
</dbReference>
<evidence type="ECO:0000313" key="2">
    <source>
        <dbReference type="Proteomes" id="UP000218811"/>
    </source>
</evidence>
<dbReference type="Proteomes" id="UP000218811">
    <property type="component" value="Unassembled WGS sequence"/>
</dbReference>
<keyword evidence="2" id="KW-1185">Reference proteome</keyword>
<name>A0A2H3ITG1_WOLCO</name>
<evidence type="ECO:0000313" key="1">
    <source>
        <dbReference type="EMBL" id="PCH33272.1"/>
    </source>
</evidence>
<sequence>MPTVLLEHEYLDKPPNLIQCNGASRRHVQSFRKHERPRQPPTQAVIGVRAKGAFERLQQGELLPIIAEAQQRLESPGWDVLRPALAVILRKVAGNCMKPPQVPRRPEVQAGGILDKAQDVDREFNGPLGKPPQVGGVIYPGWVSISKDSYLRMLSPHATSNLILTRAELRRYEVPLQSDSPPTWKKWQLARRIKPKLASGRYVPRCWTRS</sequence>
<organism evidence="1 2">
    <name type="scientific">Wolfiporia cocos (strain MD-104)</name>
    <name type="common">Brown rot fungus</name>
    <dbReference type="NCBI Taxonomy" id="742152"/>
    <lineage>
        <taxon>Eukaryota</taxon>
        <taxon>Fungi</taxon>
        <taxon>Dikarya</taxon>
        <taxon>Basidiomycota</taxon>
        <taxon>Agaricomycotina</taxon>
        <taxon>Agaricomycetes</taxon>
        <taxon>Polyporales</taxon>
        <taxon>Phaeolaceae</taxon>
        <taxon>Wolfiporia</taxon>
    </lineage>
</organism>
<reference evidence="1 2" key="1">
    <citation type="journal article" date="2012" name="Science">
        <title>The Paleozoic origin of enzymatic lignin decomposition reconstructed from 31 fungal genomes.</title>
        <authorList>
            <person name="Floudas D."/>
            <person name="Binder M."/>
            <person name="Riley R."/>
            <person name="Barry K."/>
            <person name="Blanchette R.A."/>
            <person name="Henrissat B."/>
            <person name="Martinez A.T."/>
            <person name="Otillar R."/>
            <person name="Spatafora J.W."/>
            <person name="Yadav J.S."/>
            <person name="Aerts A."/>
            <person name="Benoit I."/>
            <person name="Boyd A."/>
            <person name="Carlson A."/>
            <person name="Copeland A."/>
            <person name="Coutinho P.M."/>
            <person name="de Vries R.P."/>
            <person name="Ferreira P."/>
            <person name="Findley K."/>
            <person name="Foster B."/>
            <person name="Gaskell J."/>
            <person name="Glotzer D."/>
            <person name="Gorecki P."/>
            <person name="Heitman J."/>
            <person name="Hesse C."/>
            <person name="Hori C."/>
            <person name="Igarashi K."/>
            <person name="Jurgens J.A."/>
            <person name="Kallen N."/>
            <person name="Kersten P."/>
            <person name="Kohler A."/>
            <person name="Kuees U."/>
            <person name="Kumar T.K.A."/>
            <person name="Kuo A."/>
            <person name="LaButti K."/>
            <person name="Larrondo L.F."/>
            <person name="Lindquist E."/>
            <person name="Ling A."/>
            <person name="Lombard V."/>
            <person name="Lucas S."/>
            <person name="Lundell T."/>
            <person name="Martin R."/>
            <person name="McLaughlin D.J."/>
            <person name="Morgenstern I."/>
            <person name="Morin E."/>
            <person name="Murat C."/>
            <person name="Nagy L.G."/>
            <person name="Nolan M."/>
            <person name="Ohm R.A."/>
            <person name="Patyshakuliyeva A."/>
            <person name="Rokas A."/>
            <person name="Ruiz-Duenas F.J."/>
            <person name="Sabat G."/>
            <person name="Salamov A."/>
            <person name="Samejima M."/>
            <person name="Schmutz J."/>
            <person name="Slot J.C."/>
            <person name="St John F."/>
            <person name="Stenlid J."/>
            <person name="Sun H."/>
            <person name="Sun S."/>
            <person name="Syed K."/>
            <person name="Tsang A."/>
            <person name="Wiebenga A."/>
            <person name="Young D."/>
            <person name="Pisabarro A."/>
            <person name="Eastwood D.C."/>
            <person name="Martin F."/>
            <person name="Cullen D."/>
            <person name="Grigoriev I.V."/>
            <person name="Hibbett D.S."/>
        </authorList>
    </citation>
    <scope>NUCLEOTIDE SEQUENCE [LARGE SCALE GENOMIC DNA]</scope>
    <source>
        <strain evidence="1 2">MD-104</strain>
    </source>
</reference>